<dbReference type="Proteomes" id="UP000037425">
    <property type="component" value="Unassembled WGS sequence"/>
</dbReference>
<dbReference type="PATRIC" id="fig|106592.7.peg.3404"/>
<dbReference type="SUPFAM" id="SSF48557">
    <property type="entry name" value="L-aspartase-like"/>
    <property type="match status" value="1"/>
</dbReference>
<dbReference type="InterPro" id="IPR008948">
    <property type="entry name" value="L-Aspartase-like"/>
</dbReference>
<dbReference type="InterPro" id="IPR001106">
    <property type="entry name" value="Aromatic_Lyase"/>
</dbReference>
<dbReference type="PANTHER" id="PTHR10362">
    <property type="entry name" value="HISTIDINE AMMONIA-LYASE"/>
    <property type="match status" value="1"/>
</dbReference>
<dbReference type="RefSeq" id="WP_053248338.1">
    <property type="nucleotide sequence ID" value="NZ_LGAP01000002.1"/>
</dbReference>
<proteinExistence type="predicted"/>
<name>A0A0L8C3M1_ENSAD</name>
<reference evidence="2" key="1">
    <citation type="submission" date="2015-07" db="EMBL/GenBank/DDBJ databases">
        <title>Whole genome sequence of an Ensifer adhaerens strain isolated from a cave pool in the Wind Cave National Park.</title>
        <authorList>
            <person name="Eng W.W.H."/>
            <person name="Gan H.M."/>
            <person name="Barton H.A."/>
            <person name="Savka M.A."/>
        </authorList>
    </citation>
    <scope>NUCLEOTIDE SEQUENCE [LARGE SCALE GENOMIC DNA]</scope>
    <source>
        <strain evidence="2">SD006</strain>
    </source>
</reference>
<accession>A0A0L8C3M1</accession>
<dbReference type="Pfam" id="PF00221">
    <property type="entry name" value="Lyase_aromatic"/>
    <property type="match status" value="1"/>
</dbReference>
<dbReference type="OrthoDB" id="8093542at2"/>
<organism evidence="1 2">
    <name type="scientific">Ensifer adhaerens</name>
    <name type="common">Sinorhizobium morelense</name>
    <dbReference type="NCBI Taxonomy" id="106592"/>
    <lineage>
        <taxon>Bacteria</taxon>
        <taxon>Pseudomonadati</taxon>
        <taxon>Pseudomonadota</taxon>
        <taxon>Alphaproteobacteria</taxon>
        <taxon>Hyphomicrobiales</taxon>
        <taxon>Rhizobiaceae</taxon>
        <taxon>Sinorhizobium/Ensifer group</taxon>
        <taxon>Ensifer</taxon>
    </lineage>
</organism>
<gene>
    <name evidence="1" type="ORF">AC244_08665</name>
</gene>
<dbReference type="GO" id="GO:0016841">
    <property type="term" value="F:ammonia-lyase activity"/>
    <property type="evidence" value="ECO:0007669"/>
    <property type="project" value="UniProtKB-ARBA"/>
</dbReference>
<evidence type="ECO:0000313" key="2">
    <source>
        <dbReference type="Proteomes" id="UP000037425"/>
    </source>
</evidence>
<dbReference type="AlphaFoldDB" id="A0A0L8C3M1"/>
<dbReference type="InterPro" id="IPR024083">
    <property type="entry name" value="Fumarase/histidase_N"/>
</dbReference>
<comment type="caution">
    <text evidence="1">The sequence shown here is derived from an EMBL/GenBank/DDBJ whole genome shotgun (WGS) entry which is preliminary data.</text>
</comment>
<keyword evidence="1" id="KW-0456">Lyase</keyword>
<protein>
    <submittedName>
        <fullName evidence="1">Histidine ammonia-lyase</fullName>
    </submittedName>
</protein>
<dbReference type="Gene3D" id="1.10.275.10">
    <property type="entry name" value="Fumarase/aspartase (N-terminal domain)"/>
    <property type="match status" value="1"/>
</dbReference>
<dbReference type="EMBL" id="LGAP01000002">
    <property type="protein sequence ID" value="KOF21398.1"/>
    <property type="molecule type" value="Genomic_DNA"/>
</dbReference>
<sequence length="512" mass="54330">MLQQIKSIVLCGKPLDFATLEEIGSGAARPVADEGGMERVAAAHKVIADRIALGLPVYGSNTGVGSMKDRLWTADDLAEFNTSLVRAHHFGTGEFFTVPIVRKAIAIRCNTAMRGHTGCSPELITAFLALVEHDIIPAVRRHGSMGCADIGLMGQIAAVLTGVGEAYHRGRLVPAETALADAGLKPLKMQPRDALAALSVNAIAYSAAADVLREAAAAIRVLLVTGVMSSQALGASADPWRVAATLSTRGEALVGSWLYGQSGVADWPLPTAIHDPLSLRMTAQVFGAVVDTLLVAAGRLVEATYLSDDNPVVLGGQVHASGASLPLTTTLYVETAQIAFSHVARNVLNRCILLSNGGRRNLPVNLVAPGEIATGLGPLMKLAVELYMRVQSMAVPLSAQSIVVAGGLEEEATFLPLIVERMETQVRDLRQLAAIEAILSSQAIDLVGDAPQGIVKLAHERTRSISPMYVKDRPLSKEIEALQDAFTCHELLRTFVTMAPMPEFDDFFALSK</sequence>
<evidence type="ECO:0000313" key="1">
    <source>
        <dbReference type="EMBL" id="KOF21398.1"/>
    </source>
</evidence>
<dbReference type="Gene3D" id="1.20.200.10">
    <property type="entry name" value="Fumarase/aspartase (Central domain)"/>
    <property type="match status" value="1"/>
</dbReference>